<accession>A0ABR2LW79</accession>
<reference evidence="1 2" key="1">
    <citation type="journal article" date="2022" name="Nat. Plants">
        <title>Genomes of leafy and leafless Platanthera orchids illuminate the evolution of mycoheterotrophy.</title>
        <authorList>
            <person name="Li M.H."/>
            <person name="Liu K.W."/>
            <person name="Li Z."/>
            <person name="Lu H.C."/>
            <person name="Ye Q.L."/>
            <person name="Zhang D."/>
            <person name="Wang J.Y."/>
            <person name="Li Y.F."/>
            <person name="Zhong Z.M."/>
            <person name="Liu X."/>
            <person name="Yu X."/>
            <person name="Liu D.K."/>
            <person name="Tu X.D."/>
            <person name="Liu B."/>
            <person name="Hao Y."/>
            <person name="Liao X.Y."/>
            <person name="Jiang Y.T."/>
            <person name="Sun W.H."/>
            <person name="Chen J."/>
            <person name="Chen Y.Q."/>
            <person name="Ai Y."/>
            <person name="Zhai J.W."/>
            <person name="Wu S.S."/>
            <person name="Zhou Z."/>
            <person name="Hsiao Y.Y."/>
            <person name="Wu W.L."/>
            <person name="Chen Y.Y."/>
            <person name="Lin Y.F."/>
            <person name="Hsu J.L."/>
            <person name="Li C.Y."/>
            <person name="Wang Z.W."/>
            <person name="Zhao X."/>
            <person name="Zhong W.Y."/>
            <person name="Ma X.K."/>
            <person name="Ma L."/>
            <person name="Huang J."/>
            <person name="Chen G.Z."/>
            <person name="Huang M.Z."/>
            <person name="Huang L."/>
            <person name="Peng D.H."/>
            <person name="Luo Y.B."/>
            <person name="Zou S.Q."/>
            <person name="Chen S.P."/>
            <person name="Lan S."/>
            <person name="Tsai W.C."/>
            <person name="Van de Peer Y."/>
            <person name="Liu Z.J."/>
        </authorList>
    </citation>
    <scope>NUCLEOTIDE SEQUENCE [LARGE SCALE GENOMIC DNA]</scope>
    <source>
        <strain evidence="1">Lor288</strain>
    </source>
</reference>
<organism evidence="1 2">
    <name type="scientific">Platanthera guangdongensis</name>
    <dbReference type="NCBI Taxonomy" id="2320717"/>
    <lineage>
        <taxon>Eukaryota</taxon>
        <taxon>Viridiplantae</taxon>
        <taxon>Streptophyta</taxon>
        <taxon>Embryophyta</taxon>
        <taxon>Tracheophyta</taxon>
        <taxon>Spermatophyta</taxon>
        <taxon>Magnoliopsida</taxon>
        <taxon>Liliopsida</taxon>
        <taxon>Asparagales</taxon>
        <taxon>Orchidaceae</taxon>
        <taxon>Orchidoideae</taxon>
        <taxon>Orchideae</taxon>
        <taxon>Orchidinae</taxon>
        <taxon>Platanthera</taxon>
    </lineage>
</organism>
<dbReference type="EMBL" id="JBBWWR010000014">
    <property type="protein sequence ID" value="KAK8952637.1"/>
    <property type="molecule type" value="Genomic_DNA"/>
</dbReference>
<gene>
    <name evidence="1" type="ORF">KSP40_PGU019482</name>
</gene>
<protein>
    <submittedName>
        <fullName evidence="1">Uncharacterized protein</fullName>
    </submittedName>
</protein>
<dbReference type="Proteomes" id="UP001412067">
    <property type="component" value="Unassembled WGS sequence"/>
</dbReference>
<sequence length="85" mass="9818">MRCVVRENHFVFKAKVKTVSQSKRRLTKYFDKHIRVKQFVAGDLVMKKIDVVGGMSSVVKAQSELGGTFHRQRSPEKMRLLLVNL</sequence>
<proteinExistence type="predicted"/>
<evidence type="ECO:0000313" key="2">
    <source>
        <dbReference type="Proteomes" id="UP001412067"/>
    </source>
</evidence>
<name>A0ABR2LW79_9ASPA</name>
<comment type="caution">
    <text evidence="1">The sequence shown here is derived from an EMBL/GenBank/DDBJ whole genome shotgun (WGS) entry which is preliminary data.</text>
</comment>
<keyword evidence="2" id="KW-1185">Reference proteome</keyword>
<evidence type="ECO:0000313" key="1">
    <source>
        <dbReference type="EMBL" id="KAK8952637.1"/>
    </source>
</evidence>